<dbReference type="Proteomes" id="UP000223596">
    <property type="component" value="Unassembled WGS sequence"/>
</dbReference>
<dbReference type="Pfam" id="PF02719">
    <property type="entry name" value="Polysacc_synt_2"/>
    <property type="match status" value="1"/>
</dbReference>
<dbReference type="RefSeq" id="WP_003513413.1">
    <property type="nucleotide sequence ID" value="NZ_CP013828.1"/>
</dbReference>
<dbReference type="AlphaFoldDB" id="A0AB36TK64"/>
<feature type="transmembrane region" description="Helical" evidence="2">
    <location>
        <begin position="78"/>
        <end position="98"/>
    </location>
</feature>
<dbReference type="PANTHER" id="PTHR43318">
    <property type="entry name" value="UDP-N-ACETYLGLUCOSAMINE 4,6-DEHYDRATASE"/>
    <property type="match status" value="1"/>
</dbReference>
<gene>
    <name evidence="4" type="ORF">M972_113124</name>
</gene>
<keyword evidence="2" id="KW-1133">Transmembrane helix</keyword>
<keyword evidence="2" id="KW-0812">Transmembrane</keyword>
<name>A0AB36TK64_ACETH</name>
<reference evidence="4 5" key="1">
    <citation type="submission" date="2017-09" db="EMBL/GenBank/DDBJ databases">
        <title>Evaluation of Pacific Biosciences Sequencing Technology to Finishing C. thermocellum Genome Sequences.</title>
        <authorList>
            <person name="Brown S."/>
        </authorList>
    </citation>
    <scope>NUCLEOTIDE SEQUENCE [LARGE SCALE GENOMIC DNA]</scope>
    <source>
        <strain evidence="4 5">AD2</strain>
    </source>
</reference>
<dbReference type="CDD" id="cd05237">
    <property type="entry name" value="UDP_invert_4-6DH_SDR_e"/>
    <property type="match status" value="1"/>
</dbReference>
<evidence type="ECO:0000313" key="4">
    <source>
        <dbReference type="EMBL" id="PFH04294.1"/>
    </source>
</evidence>
<dbReference type="InterPro" id="IPR003869">
    <property type="entry name" value="Polysac_CapD-like"/>
</dbReference>
<accession>A0AB36TK64</accession>
<evidence type="ECO:0000256" key="2">
    <source>
        <dbReference type="SAM" id="Phobius"/>
    </source>
</evidence>
<protein>
    <submittedName>
        <fullName evidence="4">FlaA1/EpsC-like NDP-sugar epimerase</fullName>
    </submittedName>
</protein>
<evidence type="ECO:0000256" key="1">
    <source>
        <dbReference type="ARBA" id="ARBA00007430"/>
    </source>
</evidence>
<organism evidence="4 5">
    <name type="scientific">Acetivibrio thermocellus AD2</name>
    <dbReference type="NCBI Taxonomy" id="1138384"/>
    <lineage>
        <taxon>Bacteria</taxon>
        <taxon>Bacillati</taxon>
        <taxon>Bacillota</taxon>
        <taxon>Clostridia</taxon>
        <taxon>Eubacteriales</taxon>
        <taxon>Oscillospiraceae</taxon>
        <taxon>Acetivibrio</taxon>
    </lineage>
</organism>
<sequence>MKQKIRANGLIAIDVFLVNISLVIAYLLRFDLNYANIPERFIEPLVKLAVISTVVKLITYAVMKLYNSLWKYAGIYEVVMVIAASFISNSIMISYVFLSQTPVPRSIFLICILTDIALIGGVRFAYRVFRRIVKGEMIRFTNSKRVLIAGAGDAGAIIVKEMKSHPELKSTPVAFVDDDKYKIGKKISGVPVVGETKDVSEIIQKLQIDEVIIAMPSASHKKINDIYTGCAQTNCKVKILPSVSQLIDESVVMQKIRDVNIEDLLGREPVHLDIEEIGSYLKDRVVMVTGGGGSIGSELCRQIANFLPKRLVILDNYENNAYDIQNELLYKHPDLKLDTVIANIREKQRMENIFKKYRPDVVFHAAAHKHVPLMEDNPTEAIKNNVFGTLNVAECADKYGTKRFVLISTDKAVNPTNIMGATKRIAEMIIQAMNENSKTEFVAVRFGNVLGSNGSVVPLFKKQIERGGPVTVTHPEITRFFMTIPEAVQLVLQAGAMAKGGEIFVLDMGEPVKISELARNLIRLSGFEPDVDIKIEYIGLRPGEKLYEELMLSEEGLLATKNDKIYVTKPVHIDFKVLQRELDCLKDIMVTNSEEISEYIKLIVPTYKKAGNGN</sequence>
<dbReference type="InterPro" id="IPR036291">
    <property type="entry name" value="NAD(P)-bd_dom_sf"/>
</dbReference>
<feature type="transmembrane region" description="Helical" evidence="2">
    <location>
        <begin position="7"/>
        <end position="28"/>
    </location>
</feature>
<dbReference type="Pfam" id="PF13727">
    <property type="entry name" value="CoA_binding_3"/>
    <property type="match status" value="1"/>
</dbReference>
<feature type="domain" description="Polysaccharide biosynthesis protein CapD-like" evidence="3">
    <location>
        <begin position="286"/>
        <end position="569"/>
    </location>
</feature>
<feature type="transmembrane region" description="Helical" evidence="2">
    <location>
        <begin position="104"/>
        <end position="126"/>
    </location>
</feature>
<proteinExistence type="inferred from homology"/>
<dbReference type="InterPro" id="IPR051203">
    <property type="entry name" value="Polysaccharide_Synthase-Rel"/>
</dbReference>
<dbReference type="PANTHER" id="PTHR43318:SF1">
    <property type="entry name" value="POLYSACCHARIDE BIOSYNTHESIS PROTEIN EPSC-RELATED"/>
    <property type="match status" value="1"/>
</dbReference>
<evidence type="ECO:0000313" key="5">
    <source>
        <dbReference type="Proteomes" id="UP000223596"/>
    </source>
</evidence>
<comment type="caution">
    <text evidence="4">The sequence shown here is derived from an EMBL/GenBank/DDBJ whole genome shotgun (WGS) entry which is preliminary data.</text>
</comment>
<evidence type="ECO:0000259" key="3">
    <source>
        <dbReference type="Pfam" id="PF02719"/>
    </source>
</evidence>
<dbReference type="EMBL" id="PDBW01000001">
    <property type="protein sequence ID" value="PFH04294.1"/>
    <property type="molecule type" value="Genomic_DNA"/>
</dbReference>
<comment type="similarity">
    <text evidence="1">Belongs to the polysaccharide synthase family.</text>
</comment>
<dbReference type="SUPFAM" id="SSF51735">
    <property type="entry name" value="NAD(P)-binding Rossmann-fold domains"/>
    <property type="match status" value="2"/>
</dbReference>
<feature type="transmembrane region" description="Helical" evidence="2">
    <location>
        <begin position="48"/>
        <end position="66"/>
    </location>
</feature>
<keyword evidence="2" id="KW-0472">Membrane</keyword>
<dbReference type="Gene3D" id="3.40.50.720">
    <property type="entry name" value="NAD(P)-binding Rossmann-like Domain"/>
    <property type="match status" value="2"/>
</dbReference>